<dbReference type="OrthoDB" id="4350726at2"/>
<dbReference type="STRING" id="630515.SAMN04489812_5534"/>
<reference evidence="1 2" key="1">
    <citation type="submission" date="2016-10" db="EMBL/GenBank/DDBJ databases">
        <authorList>
            <person name="de Groot N.N."/>
        </authorList>
    </citation>
    <scope>NUCLEOTIDE SEQUENCE [LARGE SCALE GENOMIC DNA]</scope>
    <source>
        <strain evidence="1 2">DSM 21800</strain>
    </source>
</reference>
<sequence length="104" mass="11494">MTPSFLAAIINWLRVGYPDGVPEQDYVPLFALLARRLSSEEVHQIAEAIIRRNQGAEIIDGATNVDIGVQITKLTDEMPREEDVARVRSRLAAAGWPLADPNRG</sequence>
<name>A0A1H1ZXZ4_9ACTN</name>
<dbReference type="AlphaFoldDB" id="A0A1H1ZXZ4"/>
<dbReference type="Gene3D" id="6.10.140.2080">
    <property type="match status" value="1"/>
</dbReference>
<keyword evidence="2" id="KW-1185">Reference proteome</keyword>
<dbReference type="Proteomes" id="UP000199103">
    <property type="component" value="Chromosome I"/>
</dbReference>
<protein>
    <recommendedName>
        <fullName evidence="3">DUF3349 domain-containing protein</fullName>
    </recommendedName>
</protein>
<dbReference type="Pfam" id="PF11829">
    <property type="entry name" value="DUF3349"/>
    <property type="match status" value="1"/>
</dbReference>
<dbReference type="InterPro" id="IPR021784">
    <property type="entry name" value="DUF3349"/>
</dbReference>
<evidence type="ECO:0000313" key="1">
    <source>
        <dbReference type="EMBL" id="SDT38550.1"/>
    </source>
</evidence>
<organism evidence="1 2">
    <name type="scientific">Microlunatus soli</name>
    <dbReference type="NCBI Taxonomy" id="630515"/>
    <lineage>
        <taxon>Bacteria</taxon>
        <taxon>Bacillati</taxon>
        <taxon>Actinomycetota</taxon>
        <taxon>Actinomycetes</taxon>
        <taxon>Propionibacteriales</taxon>
        <taxon>Propionibacteriaceae</taxon>
        <taxon>Microlunatus</taxon>
    </lineage>
</organism>
<dbReference type="EMBL" id="LT629772">
    <property type="protein sequence ID" value="SDT38550.1"/>
    <property type="molecule type" value="Genomic_DNA"/>
</dbReference>
<evidence type="ECO:0000313" key="2">
    <source>
        <dbReference type="Proteomes" id="UP000199103"/>
    </source>
</evidence>
<dbReference type="RefSeq" id="WP_091529739.1">
    <property type="nucleotide sequence ID" value="NZ_LT629772.1"/>
</dbReference>
<accession>A0A1H1ZXZ4</accession>
<dbReference type="Gene3D" id="1.10.10.2390">
    <property type="match status" value="1"/>
</dbReference>
<evidence type="ECO:0008006" key="3">
    <source>
        <dbReference type="Google" id="ProtNLM"/>
    </source>
</evidence>
<proteinExistence type="predicted"/>
<gene>
    <name evidence="1" type="ORF">SAMN04489812_5534</name>
</gene>